<protein>
    <submittedName>
        <fullName evidence="1">Uncharacterized protein</fullName>
    </submittedName>
</protein>
<reference evidence="1" key="2">
    <citation type="submission" date="2020-09" db="EMBL/GenBank/DDBJ databases">
        <authorList>
            <person name="Sun Q."/>
            <person name="Ohkuma M."/>
        </authorList>
    </citation>
    <scope>NUCLEOTIDE SEQUENCE</scope>
    <source>
        <strain evidence="1">JCM 31311</strain>
    </source>
</reference>
<reference evidence="1" key="1">
    <citation type="journal article" date="2014" name="Int. J. Syst. Evol. Microbiol.">
        <title>Complete genome sequence of Corynebacterium casei LMG S-19264T (=DSM 44701T), isolated from a smear-ripened cheese.</title>
        <authorList>
            <consortium name="US DOE Joint Genome Institute (JGI-PGF)"/>
            <person name="Walter F."/>
            <person name="Albersmeier A."/>
            <person name="Kalinowski J."/>
            <person name="Ruckert C."/>
        </authorList>
    </citation>
    <scope>NUCLEOTIDE SEQUENCE</scope>
    <source>
        <strain evidence="1">JCM 31311</strain>
    </source>
</reference>
<accession>A0A918CJ57</accession>
<sequence length="189" mass="20664">MVAQFIRPDVKLLTLNPVLSQDLQGLRVIAGPVTRTFPAWRSISNPTFWPGLAVNDVTGDRHADLVVTLMTDEGTGVAVYDVRVVTLPNLREIAVAPPLPYLRTHVRFGPASLAFGGRLIHLSLPEGAGGPHPARIGDQVRWDVRGGHLMALVEVRKDWAFTGRLVVVYRFQAGQLVPASLTYDASELK</sequence>
<dbReference type="EMBL" id="BMQL01000031">
    <property type="protein sequence ID" value="GGR23772.1"/>
    <property type="molecule type" value="Genomic_DNA"/>
</dbReference>
<comment type="caution">
    <text evidence="1">The sequence shown here is derived from an EMBL/GenBank/DDBJ whole genome shotgun (WGS) entry which is preliminary data.</text>
</comment>
<evidence type="ECO:0000313" key="2">
    <source>
        <dbReference type="Proteomes" id="UP000603865"/>
    </source>
</evidence>
<proteinExistence type="predicted"/>
<dbReference type="AlphaFoldDB" id="A0A918CJ57"/>
<dbReference type="Proteomes" id="UP000603865">
    <property type="component" value="Unassembled WGS sequence"/>
</dbReference>
<evidence type="ECO:0000313" key="1">
    <source>
        <dbReference type="EMBL" id="GGR23772.1"/>
    </source>
</evidence>
<name>A0A918CJ57_9DEIO</name>
<keyword evidence="2" id="KW-1185">Reference proteome</keyword>
<gene>
    <name evidence="1" type="ORF">GCM10008957_39560</name>
</gene>
<organism evidence="1 2">
    <name type="scientific">Deinococcus ruber</name>
    <dbReference type="NCBI Taxonomy" id="1848197"/>
    <lineage>
        <taxon>Bacteria</taxon>
        <taxon>Thermotogati</taxon>
        <taxon>Deinococcota</taxon>
        <taxon>Deinococci</taxon>
        <taxon>Deinococcales</taxon>
        <taxon>Deinococcaceae</taxon>
        <taxon>Deinococcus</taxon>
    </lineage>
</organism>